<dbReference type="AlphaFoldDB" id="A0A060H9Z9"/>
<gene>
    <name evidence="2" type="ORF">D934_08380</name>
</gene>
<evidence type="ECO:0000313" key="2">
    <source>
        <dbReference type="EMBL" id="AIC10206.1"/>
    </source>
</evidence>
<dbReference type="GO" id="GO:0003677">
    <property type="term" value="F:DNA binding"/>
    <property type="evidence" value="ECO:0007669"/>
    <property type="project" value="InterPro"/>
</dbReference>
<dbReference type="HOGENOM" id="CLU_072329_0_0_6"/>
<feature type="region of interest" description="Disordered" evidence="1">
    <location>
        <begin position="282"/>
        <end position="311"/>
    </location>
</feature>
<accession>A0A060H9Z9</accession>
<dbReference type="NCBIfam" id="TIGR01913">
    <property type="entry name" value="bet_lambda"/>
    <property type="match status" value="1"/>
</dbReference>
<dbReference type="Pfam" id="PF03837">
    <property type="entry name" value="RecT"/>
    <property type="match status" value="1"/>
</dbReference>
<reference evidence="2 3" key="1">
    <citation type="submission" date="2013-08" db="EMBL/GenBank/DDBJ databases">
        <authorList>
            <person name="Stouthamer R."/>
            <person name="Nunney L."/>
        </authorList>
    </citation>
    <scope>NUCLEOTIDE SEQUENCE [LARGE SCALE GENOMIC DNA]</scope>
    <source>
        <strain evidence="3">ann-1</strain>
    </source>
</reference>
<feature type="compositionally biased region" description="Polar residues" evidence="1">
    <location>
        <begin position="295"/>
        <end position="305"/>
    </location>
</feature>
<name>A0A060H9Z9_XYLFS</name>
<organism evidence="2 3">
    <name type="scientific">Xylella fastidiosa subsp. sandyi Ann-1</name>
    <dbReference type="NCBI Taxonomy" id="155920"/>
    <lineage>
        <taxon>Bacteria</taxon>
        <taxon>Pseudomonadati</taxon>
        <taxon>Pseudomonadota</taxon>
        <taxon>Gammaproteobacteria</taxon>
        <taxon>Lysobacterales</taxon>
        <taxon>Lysobacteraceae</taxon>
        <taxon>Xylella</taxon>
    </lineage>
</organism>
<dbReference type="RefSeq" id="WP_042836522.1">
    <property type="nucleotide sequence ID" value="NZ_CP006696.1"/>
</dbReference>
<dbReference type="GO" id="GO:0006310">
    <property type="term" value="P:DNA recombination"/>
    <property type="evidence" value="ECO:0007669"/>
    <property type="project" value="InterPro"/>
</dbReference>
<evidence type="ECO:0000313" key="3">
    <source>
        <dbReference type="Proteomes" id="UP000027215"/>
    </source>
</evidence>
<dbReference type="InterPro" id="IPR018330">
    <property type="entry name" value="RecT_fam"/>
</dbReference>
<dbReference type="EMBL" id="CP006696">
    <property type="protein sequence ID" value="AIC10206.1"/>
    <property type="molecule type" value="Genomic_DNA"/>
</dbReference>
<dbReference type="KEGG" id="xfs:D934_08380"/>
<dbReference type="InterPro" id="IPR010183">
    <property type="entry name" value="Phage_lambda_Bet"/>
</dbReference>
<protein>
    <submittedName>
        <fullName evidence="2">Recombinase</fullName>
    </submittedName>
</protein>
<proteinExistence type="predicted"/>
<evidence type="ECO:0000256" key="1">
    <source>
        <dbReference type="SAM" id="MobiDB-lite"/>
    </source>
</evidence>
<sequence length="311" mass="34412">MNSLSVIKPNNAMPMTAEYRQSIRTALKTSLYPGASDTSVDMVLAYCQAADLDPMTKPVHIVPMWIPEKKVDGRVMSSAGMRDVIMPGIELYRTKAHRTGEYAGQDEAVFGDTVCETLGGVQIRYPSWCRIAVYRMVAGERVRFAATVYWLEAYATARKDSPAPNSMWQKRPFGQLEKCAEALALRKAFPEAVGAQPTAEEMDAGRHTIEGETIHAAPIPVNKDIREISGPYPQEEFEKNFPKWCDLIESGKTTADRIITMLHSKDKGQLTPEQLTAIRACAEDTSAANAEPVPTDNTPQESNTTHTEENT</sequence>
<dbReference type="Proteomes" id="UP000027215">
    <property type="component" value="Chromosome"/>
</dbReference>
<dbReference type="PATRIC" id="fig|155920.8.peg.1943"/>